<dbReference type="PANTHER" id="PTHR31153:SF1">
    <property type="entry name" value="CALMODULIN CALCIUM-DEPENDENT NAD KINASE"/>
    <property type="match status" value="1"/>
</dbReference>
<organism evidence="1 2">
    <name type="scientific">Populus alba x Populus x berolinensis</name>
    <dbReference type="NCBI Taxonomy" id="444605"/>
    <lineage>
        <taxon>Eukaryota</taxon>
        <taxon>Viridiplantae</taxon>
        <taxon>Streptophyta</taxon>
        <taxon>Embryophyta</taxon>
        <taxon>Tracheophyta</taxon>
        <taxon>Spermatophyta</taxon>
        <taxon>Magnoliopsida</taxon>
        <taxon>eudicotyledons</taxon>
        <taxon>Gunneridae</taxon>
        <taxon>Pentapetalae</taxon>
        <taxon>rosids</taxon>
        <taxon>fabids</taxon>
        <taxon>Malpighiales</taxon>
        <taxon>Salicaceae</taxon>
        <taxon>Saliceae</taxon>
        <taxon>Populus</taxon>
    </lineage>
</organism>
<dbReference type="AlphaFoldDB" id="A0AAD6MNP3"/>
<dbReference type="EMBL" id="JAQIZT010000008">
    <property type="protein sequence ID" value="KAJ6988589.1"/>
    <property type="molecule type" value="Genomic_DNA"/>
</dbReference>
<evidence type="ECO:0000313" key="2">
    <source>
        <dbReference type="Proteomes" id="UP001164929"/>
    </source>
</evidence>
<proteinExistence type="predicted"/>
<reference evidence="1" key="1">
    <citation type="journal article" date="2023" name="Mol. Ecol. Resour.">
        <title>Chromosome-level genome assembly of a triploid poplar Populus alba 'Berolinensis'.</title>
        <authorList>
            <person name="Chen S."/>
            <person name="Yu Y."/>
            <person name="Wang X."/>
            <person name="Wang S."/>
            <person name="Zhang T."/>
            <person name="Zhou Y."/>
            <person name="He R."/>
            <person name="Meng N."/>
            <person name="Wang Y."/>
            <person name="Liu W."/>
            <person name="Liu Z."/>
            <person name="Liu J."/>
            <person name="Guo Q."/>
            <person name="Huang H."/>
            <person name="Sederoff R.R."/>
            <person name="Wang G."/>
            <person name="Qu G."/>
            <person name="Chen S."/>
        </authorList>
    </citation>
    <scope>NUCLEOTIDE SEQUENCE</scope>
    <source>
        <strain evidence="1">SC-2020</strain>
    </source>
</reference>
<dbReference type="InterPro" id="IPR044802">
    <property type="entry name" value="NADKc-like"/>
</dbReference>
<keyword evidence="1" id="KW-0378">Hydrolase</keyword>
<name>A0AAD6MNP3_9ROSI</name>
<accession>A0AAD6MNP3</accession>
<protein>
    <submittedName>
        <fullName evidence="1">P-loop containing nucleoside triphosphate hydrolases superfamily protein</fullName>
    </submittedName>
</protein>
<evidence type="ECO:0000313" key="1">
    <source>
        <dbReference type="EMBL" id="KAJ6988589.1"/>
    </source>
</evidence>
<gene>
    <name evidence="1" type="ORF">NC653_021489</name>
</gene>
<comment type="caution">
    <text evidence="1">The sequence shown here is derived from an EMBL/GenBank/DDBJ whole genome shotgun (WGS) entry which is preliminary data.</text>
</comment>
<keyword evidence="2" id="KW-1185">Reference proteome</keyword>
<dbReference type="Proteomes" id="UP001164929">
    <property type="component" value="Chromosome 8"/>
</dbReference>
<dbReference type="GO" id="GO:0016787">
    <property type="term" value="F:hydrolase activity"/>
    <property type="evidence" value="ECO:0007669"/>
    <property type="project" value="UniProtKB-KW"/>
</dbReference>
<dbReference type="PANTHER" id="PTHR31153">
    <property type="entry name" value="CALMODULIN CALCIUM-DEPENDENT NAD KINASE"/>
    <property type="match status" value="1"/>
</dbReference>
<sequence>MQLIAWKDGDNKLLLDPEGYKCLTNVSNLRAEAESIYELYTDPSPIFEPGSVWKDIVLDPSRPTVQSELRTSILNIEKS</sequence>